<evidence type="ECO:0000313" key="2">
    <source>
        <dbReference type="EMBL" id="EPT03225.1"/>
    </source>
</evidence>
<dbReference type="SUPFAM" id="SSF54695">
    <property type="entry name" value="POZ domain"/>
    <property type="match status" value="1"/>
</dbReference>
<organism evidence="2 3">
    <name type="scientific">Fomitopsis schrenkii</name>
    <name type="common">Brown rot fungus</name>
    <dbReference type="NCBI Taxonomy" id="2126942"/>
    <lineage>
        <taxon>Eukaryota</taxon>
        <taxon>Fungi</taxon>
        <taxon>Dikarya</taxon>
        <taxon>Basidiomycota</taxon>
        <taxon>Agaricomycotina</taxon>
        <taxon>Agaricomycetes</taxon>
        <taxon>Polyporales</taxon>
        <taxon>Fomitopsis</taxon>
    </lineage>
</organism>
<dbReference type="Gene3D" id="3.30.710.10">
    <property type="entry name" value="Potassium Channel Kv1.1, Chain A"/>
    <property type="match status" value="1"/>
</dbReference>
<feature type="domain" description="BTB" evidence="1">
    <location>
        <begin position="71"/>
        <end position="139"/>
    </location>
</feature>
<evidence type="ECO:0000313" key="3">
    <source>
        <dbReference type="Proteomes" id="UP000015241"/>
    </source>
</evidence>
<dbReference type="OrthoDB" id="3357985at2759"/>
<accession>S8FYG9</accession>
<dbReference type="PROSITE" id="PS50097">
    <property type="entry name" value="BTB"/>
    <property type="match status" value="1"/>
</dbReference>
<dbReference type="SMART" id="SM00225">
    <property type="entry name" value="BTB"/>
    <property type="match status" value="1"/>
</dbReference>
<proteinExistence type="predicted"/>
<evidence type="ECO:0000259" key="1">
    <source>
        <dbReference type="PROSITE" id="PS50097"/>
    </source>
</evidence>
<dbReference type="Proteomes" id="UP000015241">
    <property type="component" value="Unassembled WGS sequence"/>
</dbReference>
<dbReference type="HOGENOM" id="CLU_052397_0_0_1"/>
<gene>
    <name evidence="2" type="ORF">FOMPIDRAFT_115811</name>
</gene>
<reference evidence="2 3" key="1">
    <citation type="journal article" date="2012" name="Science">
        <title>The Paleozoic origin of enzymatic lignin decomposition reconstructed from 31 fungal genomes.</title>
        <authorList>
            <person name="Floudas D."/>
            <person name="Binder M."/>
            <person name="Riley R."/>
            <person name="Barry K."/>
            <person name="Blanchette R.A."/>
            <person name="Henrissat B."/>
            <person name="Martinez A.T."/>
            <person name="Otillar R."/>
            <person name="Spatafora J.W."/>
            <person name="Yadav J.S."/>
            <person name="Aerts A."/>
            <person name="Benoit I."/>
            <person name="Boyd A."/>
            <person name="Carlson A."/>
            <person name="Copeland A."/>
            <person name="Coutinho P.M."/>
            <person name="de Vries R.P."/>
            <person name="Ferreira P."/>
            <person name="Findley K."/>
            <person name="Foster B."/>
            <person name="Gaskell J."/>
            <person name="Glotzer D."/>
            <person name="Gorecki P."/>
            <person name="Heitman J."/>
            <person name="Hesse C."/>
            <person name="Hori C."/>
            <person name="Igarashi K."/>
            <person name="Jurgens J.A."/>
            <person name="Kallen N."/>
            <person name="Kersten P."/>
            <person name="Kohler A."/>
            <person name="Kuees U."/>
            <person name="Kumar T.K.A."/>
            <person name="Kuo A."/>
            <person name="LaButti K."/>
            <person name="Larrondo L.F."/>
            <person name="Lindquist E."/>
            <person name="Ling A."/>
            <person name="Lombard V."/>
            <person name="Lucas S."/>
            <person name="Lundell T."/>
            <person name="Martin R."/>
            <person name="McLaughlin D.J."/>
            <person name="Morgenstern I."/>
            <person name="Morin E."/>
            <person name="Murat C."/>
            <person name="Nagy L.G."/>
            <person name="Nolan M."/>
            <person name="Ohm R.A."/>
            <person name="Patyshakuliyeva A."/>
            <person name="Rokas A."/>
            <person name="Ruiz-Duenas F.J."/>
            <person name="Sabat G."/>
            <person name="Salamov A."/>
            <person name="Samejima M."/>
            <person name="Schmutz J."/>
            <person name="Slot J.C."/>
            <person name="St John F."/>
            <person name="Stenlid J."/>
            <person name="Sun H."/>
            <person name="Sun S."/>
            <person name="Syed K."/>
            <person name="Tsang A."/>
            <person name="Wiebenga A."/>
            <person name="Young D."/>
            <person name="Pisabarro A."/>
            <person name="Eastwood D.C."/>
            <person name="Martin F."/>
            <person name="Cullen D."/>
            <person name="Grigoriev I.V."/>
            <person name="Hibbett D.S."/>
        </authorList>
    </citation>
    <scope>NUCLEOTIDE SEQUENCE</scope>
    <source>
        <strain evidence="3">FP-58527</strain>
    </source>
</reference>
<dbReference type="InParanoid" id="S8FYG9"/>
<sequence>MKTEYAVDPARSELVCLASTPMWYVLPAVRTFIAFGPGGARMSLRSDSDAVPTPIQPPLRDAPAPFNKPTADLILRSSDSVGFRVRKAILAEASSVFEDMFSLPSIPQTHDPDSDACGVPVVEVTEGSRTLECLLRLCYPVDEMPLRTLGQASGLLEAARKYAMDGALRYLGQRLLSFAEASPVQVFALAVRFELEHEVELAAARAFLNFSASNDRLRGLKDLRHISASAYLSLLDYRDSCATAAVVVFDDYDWIDPDQWCWLTCQSCLASEDVWNTFKRGRRRQRIWWTNMMARCRSLVLAKPSGRVLASQTCTAVALAEAGRCSYCGPRAPFELQEFMTDLIAEVDNAVEQATNSTSESHHQHIILHDVINLGI</sequence>
<protein>
    <recommendedName>
        <fullName evidence="1">BTB domain-containing protein</fullName>
    </recommendedName>
</protein>
<dbReference type="EMBL" id="KE504131">
    <property type="protein sequence ID" value="EPT03225.1"/>
    <property type="molecule type" value="Genomic_DNA"/>
</dbReference>
<keyword evidence="3" id="KW-1185">Reference proteome</keyword>
<name>S8FYG9_FOMSC</name>
<dbReference type="InterPro" id="IPR000210">
    <property type="entry name" value="BTB/POZ_dom"/>
</dbReference>
<dbReference type="InterPro" id="IPR011333">
    <property type="entry name" value="SKP1/BTB/POZ_sf"/>
</dbReference>
<dbReference type="AlphaFoldDB" id="S8FYG9"/>
<dbReference type="eggNOG" id="ENOG502SQKR">
    <property type="taxonomic scope" value="Eukaryota"/>
</dbReference>
<dbReference type="STRING" id="743788.S8FYG9"/>
<dbReference type="CDD" id="cd18186">
    <property type="entry name" value="BTB_POZ_ZBTB_KLHL-like"/>
    <property type="match status" value="1"/>
</dbReference>
<dbReference type="Pfam" id="PF00651">
    <property type="entry name" value="BTB"/>
    <property type="match status" value="1"/>
</dbReference>